<dbReference type="Proteomes" id="UP000319143">
    <property type="component" value="Unassembled WGS sequence"/>
</dbReference>
<dbReference type="PANTHER" id="PTHR43133:SF51">
    <property type="entry name" value="RNA POLYMERASE SIGMA FACTOR"/>
    <property type="match status" value="1"/>
</dbReference>
<organism evidence="6 7">
    <name type="scientific">Novipirellula artificiosorum</name>
    <dbReference type="NCBI Taxonomy" id="2528016"/>
    <lineage>
        <taxon>Bacteria</taxon>
        <taxon>Pseudomonadati</taxon>
        <taxon>Planctomycetota</taxon>
        <taxon>Planctomycetia</taxon>
        <taxon>Pirellulales</taxon>
        <taxon>Pirellulaceae</taxon>
        <taxon>Novipirellula</taxon>
    </lineage>
</organism>
<dbReference type="SUPFAM" id="SSF88946">
    <property type="entry name" value="Sigma2 domain of RNA polymerase sigma factors"/>
    <property type="match status" value="1"/>
</dbReference>
<dbReference type="AlphaFoldDB" id="A0A5C6E0C0"/>
<reference evidence="6 7" key="1">
    <citation type="submission" date="2019-02" db="EMBL/GenBank/DDBJ databases">
        <title>Deep-cultivation of Planctomycetes and their phenomic and genomic characterization uncovers novel biology.</title>
        <authorList>
            <person name="Wiegand S."/>
            <person name="Jogler M."/>
            <person name="Boedeker C."/>
            <person name="Pinto D."/>
            <person name="Vollmers J."/>
            <person name="Rivas-Marin E."/>
            <person name="Kohn T."/>
            <person name="Peeters S.H."/>
            <person name="Heuer A."/>
            <person name="Rast P."/>
            <person name="Oberbeckmann S."/>
            <person name="Bunk B."/>
            <person name="Jeske O."/>
            <person name="Meyerdierks A."/>
            <person name="Storesund J.E."/>
            <person name="Kallscheuer N."/>
            <person name="Luecker S."/>
            <person name="Lage O.M."/>
            <person name="Pohl T."/>
            <person name="Merkel B.J."/>
            <person name="Hornburger P."/>
            <person name="Mueller R.-W."/>
            <person name="Bruemmer F."/>
            <person name="Labrenz M."/>
            <person name="Spormann A.M."/>
            <person name="Op Den Camp H."/>
            <person name="Overmann J."/>
            <person name="Amann R."/>
            <person name="Jetten M.S.M."/>
            <person name="Mascher T."/>
            <person name="Medema M.H."/>
            <person name="Devos D.P."/>
            <person name="Kaster A.-K."/>
            <person name="Ovreas L."/>
            <person name="Rohde M."/>
            <person name="Galperin M.Y."/>
            <person name="Jogler C."/>
        </authorList>
    </citation>
    <scope>NUCLEOTIDE SEQUENCE [LARGE SCALE GENOMIC DNA]</scope>
    <source>
        <strain evidence="6 7">Poly41</strain>
    </source>
</reference>
<dbReference type="Gene3D" id="1.10.10.10">
    <property type="entry name" value="Winged helix-like DNA-binding domain superfamily/Winged helix DNA-binding domain"/>
    <property type="match status" value="1"/>
</dbReference>
<gene>
    <name evidence="6" type="ORF">Poly41_14220</name>
</gene>
<evidence type="ECO:0000256" key="4">
    <source>
        <dbReference type="ARBA" id="ARBA00023163"/>
    </source>
</evidence>
<dbReference type="InterPro" id="IPR039425">
    <property type="entry name" value="RNA_pol_sigma-70-like"/>
</dbReference>
<dbReference type="PANTHER" id="PTHR43133">
    <property type="entry name" value="RNA POLYMERASE ECF-TYPE SIGMA FACTO"/>
    <property type="match status" value="1"/>
</dbReference>
<dbReference type="NCBIfam" id="TIGR02937">
    <property type="entry name" value="sigma70-ECF"/>
    <property type="match status" value="1"/>
</dbReference>
<dbReference type="SUPFAM" id="SSF88659">
    <property type="entry name" value="Sigma3 and sigma4 domains of RNA polymerase sigma factors"/>
    <property type="match status" value="1"/>
</dbReference>
<proteinExistence type="inferred from homology"/>
<protein>
    <submittedName>
        <fullName evidence="6">RNA polymerase sigma factor</fullName>
    </submittedName>
</protein>
<comment type="caution">
    <text evidence="6">The sequence shown here is derived from an EMBL/GenBank/DDBJ whole genome shotgun (WGS) entry which is preliminary data.</text>
</comment>
<dbReference type="Gene3D" id="1.10.1740.10">
    <property type="match status" value="1"/>
</dbReference>
<feature type="domain" description="RNA polymerase sigma-70 region 2" evidence="5">
    <location>
        <begin position="39"/>
        <end position="107"/>
    </location>
</feature>
<dbReference type="InterPro" id="IPR036388">
    <property type="entry name" value="WH-like_DNA-bd_sf"/>
</dbReference>
<dbReference type="InterPro" id="IPR014331">
    <property type="entry name" value="RNA_pol_sigma70_ECF_RHOBA"/>
</dbReference>
<keyword evidence="7" id="KW-1185">Reference proteome</keyword>
<dbReference type="InterPro" id="IPR014284">
    <property type="entry name" value="RNA_pol_sigma-70_dom"/>
</dbReference>
<name>A0A5C6E0C0_9BACT</name>
<evidence type="ECO:0000256" key="3">
    <source>
        <dbReference type="ARBA" id="ARBA00023082"/>
    </source>
</evidence>
<evidence type="ECO:0000259" key="5">
    <source>
        <dbReference type="Pfam" id="PF04542"/>
    </source>
</evidence>
<dbReference type="InterPro" id="IPR013324">
    <property type="entry name" value="RNA_pol_sigma_r3/r4-like"/>
</dbReference>
<dbReference type="GO" id="GO:0016987">
    <property type="term" value="F:sigma factor activity"/>
    <property type="evidence" value="ECO:0007669"/>
    <property type="project" value="UniProtKB-KW"/>
</dbReference>
<dbReference type="InterPro" id="IPR013325">
    <property type="entry name" value="RNA_pol_sigma_r2"/>
</dbReference>
<keyword evidence="3" id="KW-0731">Sigma factor</keyword>
<accession>A0A5C6E0C0</accession>
<comment type="similarity">
    <text evidence="1">Belongs to the sigma-70 factor family. ECF subfamily.</text>
</comment>
<dbReference type="Pfam" id="PF04542">
    <property type="entry name" value="Sigma70_r2"/>
    <property type="match status" value="1"/>
</dbReference>
<dbReference type="EMBL" id="SJPV01000002">
    <property type="protein sequence ID" value="TWU40589.1"/>
    <property type="molecule type" value="Genomic_DNA"/>
</dbReference>
<sequence>MFCTIRLHSTGQFLNILEYPSDMDENHETPFEHEAFLRLFTRYEGNLRAFVASLLPAWEGVDEVMQESSIVLWRKFAQFDQSAEAGFLDWAFMIARYEVLKYRRRQATDRLRFSEDVFDLLVNTAESVTVTQDQRLRLLRECVANLEPAQLQLVKAVYEDGAAIKDVAEQIGRSPTGLYKALARIRNRLANCVQAKLGVTAAEGLI</sequence>
<evidence type="ECO:0000313" key="6">
    <source>
        <dbReference type="EMBL" id="TWU40589.1"/>
    </source>
</evidence>
<evidence type="ECO:0000313" key="7">
    <source>
        <dbReference type="Proteomes" id="UP000319143"/>
    </source>
</evidence>
<dbReference type="NCBIfam" id="TIGR02989">
    <property type="entry name" value="Sig-70_gvs1"/>
    <property type="match status" value="1"/>
</dbReference>
<keyword evidence="4" id="KW-0804">Transcription</keyword>
<dbReference type="GO" id="GO:0006352">
    <property type="term" value="P:DNA-templated transcription initiation"/>
    <property type="evidence" value="ECO:0007669"/>
    <property type="project" value="InterPro"/>
</dbReference>
<dbReference type="InterPro" id="IPR007627">
    <property type="entry name" value="RNA_pol_sigma70_r2"/>
</dbReference>
<keyword evidence="2" id="KW-0805">Transcription regulation</keyword>
<evidence type="ECO:0000256" key="1">
    <source>
        <dbReference type="ARBA" id="ARBA00010641"/>
    </source>
</evidence>
<evidence type="ECO:0000256" key="2">
    <source>
        <dbReference type="ARBA" id="ARBA00023015"/>
    </source>
</evidence>